<dbReference type="Proteomes" id="UP001203342">
    <property type="component" value="Unassembled WGS sequence"/>
</dbReference>
<protein>
    <submittedName>
        <fullName evidence="6">Nucleotide sugar dehydrogenase</fullName>
    </submittedName>
</protein>
<dbReference type="RefSeq" id="WP_250582315.1">
    <property type="nucleotide sequence ID" value="NZ_JAMLJN010000008.1"/>
</dbReference>
<dbReference type="PIRSF" id="PIRSF000124">
    <property type="entry name" value="UDPglc_GDPman_dh"/>
    <property type="match status" value="1"/>
</dbReference>
<dbReference type="PANTHER" id="PTHR43491:SF2">
    <property type="entry name" value="UDP-N-ACETYL-D-MANNOSAMINE DEHYDROGENASE"/>
    <property type="match status" value="1"/>
</dbReference>
<gene>
    <name evidence="6" type="ORF">NAT47_09770</name>
</gene>
<reference evidence="6 7" key="1">
    <citation type="submission" date="2022-05" db="EMBL/GenBank/DDBJ databases">
        <title>Flavobacterium sp., isolated from activated sludge.</title>
        <authorList>
            <person name="Ran Q."/>
        </authorList>
    </citation>
    <scope>NUCLEOTIDE SEQUENCE [LARGE SCALE GENOMIC DNA]</scope>
    <source>
        <strain evidence="6 7">HXWNR69</strain>
    </source>
</reference>
<dbReference type="SUPFAM" id="SSF51735">
    <property type="entry name" value="NAD(P)-binding Rossmann-fold domains"/>
    <property type="match status" value="1"/>
</dbReference>
<dbReference type="SUPFAM" id="SSF52413">
    <property type="entry name" value="UDP-glucose/GDP-mannose dehydrogenase C-terminal domain"/>
    <property type="match status" value="1"/>
</dbReference>
<dbReference type="InterPro" id="IPR014027">
    <property type="entry name" value="UDP-Glc/GDP-Man_DH_C"/>
</dbReference>
<proteinExistence type="inferred from homology"/>
<keyword evidence="7" id="KW-1185">Reference proteome</keyword>
<dbReference type="Pfam" id="PF03720">
    <property type="entry name" value="UDPG_MGDP_dh_C"/>
    <property type="match status" value="1"/>
</dbReference>
<dbReference type="EMBL" id="JAMLJN010000008">
    <property type="protein sequence ID" value="MCL9770706.1"/>
    <property type="molecule type" value="Genomic_DNA"/>
</dbReference>
<evidence type="ECO:0000256" key="2">
    <source>
        <dbReference type="ARBA" id="ARBA00023002"/>
    </source>
</evidence>
<dbReference type="Gene3D" id="3.40.50.720">
    <property type="entry name" value="NAD(P)-binding Rossmann-like Domain"/>
    <property type="match status" value="2"/>
</dbReference>
<evidence type="ECO:0000256" key="3">
    <source>
        <dbReference type="ARBA" id="ARBA00023027"/>
    </source>
</evidence>
<comment type="similarity">
    <text evidence="1 4">Belongs to the UDP-glucose/GDP-mannose dehydrogenase family.</text>
</comment>
<dbReference type="InterPro" id="IPR001732">
    <property type="entry name" value="UDP-Glc/GDP-Man_DH_N"/>
</dbReference>
<sequence length="439" mass="48579">MEFIMSQNHPITPLPRLAIIGLGYVGLPLARLFATKYPVVGFDINAQRIAELNQGIDVTLEVAPDLLQSVLQSHSSDDRSHYLVCSDQLAAIADCNYYIVTVPTPVDKHNKPDLTPLYKASETVAKVLKKGDVVIYESTVYPGVTEEECVPVLEKLSGLRFNIDFFAGYSPERINPGDKEHTVEKILKVTAGSTPEIGQKVDALYRSVITAGTHLAPSIKVAEAAKVIENSQRDINIAFVNELAKIFNLLDIDTQAVLAAAGTKWNFLPFQPGLVGGHCIGVDPYYLAQKALEAGYHPEIILAGRRMNDSMGEYVASQVVKLMIKKEIVLHDAQLLLLGVTFKENCPDVRNTKIIDIVHGLREYGIQITVYDPWAKPEEVLHEYGITTTQVLPDLKFDALVLGVAHQEFRDLDLLSLLRPNHVVYDVKGFLDFPVDGRL</sequence>
<dbReference type="InterPro" id="IPR014026">
    <property type="entry name" value="UDP-Glc/GDP-Man_DH_dimer"/>
</dbReference>
<dbReference type="InterPro" id="IPR017476">
    <property type="entry name" value="UDP-Glc/GDP-Man"/>
</dbReference>
<feature type="domain" description="UDP-glucose/GDP-mannose dehydrogenase C-terminal" evidence="5">
    <location>
        <begin position="336"/>
        <end position="433"/>
    </location>
</feature>
<name>A0ABT0TIA6_9FLAO</name>
<dbReference type="InterPro" id="IPR036291">
    <property type="entry name" value="NAD(P)-bd_dom_sf"/>
</dbReference>
<accession>A0ABT0TIA6</accession>
<keyword evidence="2" id="KW-0560">Oxidoreductase</keyword>
<dbReference type="Pfam" id="PF03721">
    <property type="entry name" value="UDPG_MGDP_dh_N"/>
    <property type="match status" value="1"/>
</dbReference>
<dbReference type="PANTHER" id="PTHR43491">
    <property type="entry name" value="UDP-N-ACETYL-D-MANNOSAMINE DEHYDROGENASE"/>
    <property type="match status" value="1"/>
</dbReference>
<evidence type="ECO:0000259" key="5">
    <source>
        <dbReference type="SMART" id="SM00984"/>
    </source>
</evidence>
<dbReference type="InterPro" id="IPR028359">
    <property type="entry name" value="UDP_ManNAc/GlcNAc_DH"/>
</dbReference>
<comment type="caution">
    <text evidence="6">The sequence shown here is derived from an EMBL/GenBank/DDBJ whole genome shotgun (WGS) entry which is preliminary data.</text>
</comment>
<evidence type="ECO:0000256" key="1">
    <source>
        <dbReference type="ARBA" id="ARBA00006601"/>
    </source>
</evidence>
<dbReference type="PIRSF" id="PIRSF500136">
    <property type="entry name" value="UDP_ManNAc_DH"/>
    <property type="match status" value="1"/>
</dbReference>
<dbReference type="InterPro" id="IPR008927">
    <property type="entry name" value="6-PGluconate_DH-like_C_sf"/>
</dbReference>
<dbReference type="SUPFAM" id="SSF48179">
    <property type="entry name" value="6-phosphogluconate dehydrogenase C-terminal domain-like"/>
    <property type="match status" value="1"/>
</dbReference>
<dbReference type="SMART" id="SM00984">
    <property type="entry name" value="UDPG_MGDP_dh_C"/>
    <property type="match status" value="1"/>
</dbReference>
<keyword evidence="3" id="KW-0520">NAD</keyword>
<evidence type="ECO:0000313" key="6">
    <source>
        <dbReference type="EMBL" id="MCL9770706.1"/>
    </source>
</evidence>
<organism evidence="6 7">
    <name type="scientific">Flavobacterium fragile</name>
    <dbReference type="NCBI Taxonomy" id="2949085"/>
    <lineage>
        <taxon>Bacteria</taxon>
        <taxon>Pseudomonadati</taxon>
        <taxon>Bacteroidota</taxon>
        <taxon>Flavobacteriia</taxon>
        <taxon>Flavobacteriales</taxon>
        <taxon>Flavobacteriaceae</taxon>
        <taxon>Flavobacterium</taxon>
    </lineage>
</organism>
<evidence type="ECO:0000313" key="7">
    <source>
        <dbReference type="Proteomes" id="UP001203342"/>
    </source>
</evidence>
<evidence type="ECO:0000256" key="4">
    <source>
        <dbReference type="PIRNR" id="PIRNR000124"/>
    </source>
</evidence>
<dbReference type="NCBIfam" id="TIGR03026">
    <property type="entry name" value="NDP-sugDHase"/>
    <property type="match status" value="1"/>
</dbReference>
<dbReference type="Pfam" id="PF00984">
    <property type="entry name" value="UDPG_MGDP_dh"/>
    <property type="match status" value="1"/>
</dbReference>
<dbReference type="InterPro" id="IPR036220">
    <property type="entry name" value="UDP-Glc/GDP-Man_DH_C_sf"/>
</dbReference>